<evidence type="ECO:0000256" key="5">
    <source>
        <dbReference type="ARBA" id="ARBA00022840"/>
    </source>
</evidence>
<dbReference type="InterPro" id="IPR027417">
    <property type="entry name" value="P-loop_NTPase"/>
</dbReference>
<dbReference type="GO" id="GO:0016787">
    <property type="term" value="F:hydrolase activity"/>
    <property type="evidence" value="ECO:0007669"/>
    <property type="project" value="UniProtKB-KW"/>
</dbReference>
<dbReference type="SMART" id="SM01058">
    <property type="entry name" value="CarD_TRCF"/>
    <property type="match status" value="1"/>
</dbReference>
<accession>A0A9W7A6W7</accession>
<keyword evidence="9" id="KW-0732">Signal</keyword>
<feature type="region of interest" description="Disordered" evidence="8">
    <location>
        <begin position="82"/>
        <end position="101"/>
    </location>
</feature>
<evidence type="ECO:0000256" key="1">
    <source>
        <dbReference type="ARBA" id="ARBA00022741"/>
    </source>
</evidence>
<dbReference type="GO" id="GO:0003677">
    <property type="term" value="F:DNA binding"/>
    <property type="evidence" value="ECO:0007669"/>
    <property type="project" value="UniProtKB-KW"/>
</dbReference>
<evidence type="ECO:0000256" key="8">
    <source>
        <dbReference type="SAM" id="MobiDB-lite"/>
    </source>
</evidence>
<protein>
    <submittedName>
        <fullName evidence="12">Uncharacterized protein</fullName>
    </submittedName>
</protein>
<feature type="compositionally biased region" description="Basic and acidic residues" evidence="8">
    <location>
        <begin position="917"/>
        <end position="932"/>
    </location>
</feature>
<dbReference type="GO" id="GO:0003678">
    <property type="term" value="F:DNA helicase activity"/>
    <property type="evidence" value="ECO:0007669"/>
    <property type="project" value="TreeGrafter"/>
</dbReference>
<proteinExistence type="predicted"/>
<dbReference type="PROSITE" id="PS51194">
    <property type="entry name" value="HELICASE_CTER"/>
    <property type="match status" value="1"/>
</dbReference>
<keyword evidence="2" id="KW-0227">DNA damage</keyword>
<dbReference type="AlphaFoldDB" id="A0A9W7A6W7"/>
<dbReference type="GO" id="GO:0006281">
    <property type="term" value="P:DNA repair"/>
    <property type="evidence" value="ECO:0007669"/>
    <property type="project" value="UniProtKB-KW"/>
</dbReference>
<dbReference type="InterPro" id="IPR047112">
    <property type="entry name" value="RecG/Mfd"/>
</dbReference>
<evidence type="ECO:0000313" key="13">
    <source>
        <dbReference type="Proteomes" id="UP001162640"/>
    </source>
</evidence>
<reference evidence="13" key="1">
    <citation type="journal article" date="2023" name="Commun. Biol.">
        <title>Genome analysis of Parmales, the sister group of diatoms, reveals the evolutionary specialization of diatoms from phago-mixotrophs to photoautotrophs.</title>
        <authorList>
            <person name="Ban H."/>
            <person name="Sato S."/>
            <person name="Yoshikawa S."/>
            <person name="Yamada K."/>
            <person name="Nakamura Y."/>
            <person name="Ichinomiya M."/>
            <person name="Sato N."/>
            <person name="Blanc-Mathieu R."/>
            <person name="Endo H."/>
            <person name="Kuwata A."/>
            <person name="Ogata H."/>
        </authorList>
    </citation>
    <scope>NUCLEOTIDE SEQUENCE [LARGE SCALE GENOMIC DNA]</scope>
</reference>
<keyword evidence="4" id="KW-0347">Helicase</keyword>
<feature type="domain" description="Helicase C-terminal" evidence="11">
    <location>
        <begin position="484"/>
        <end position="638"/>
    </location>
</feature>
<evidence type="ECO:0000256" key="6">
    <source>
        <dbReference type="ARBA" id="ARBA00023125"/>
    </source>
</evidence>
<dbReference type="SMART" id="SM00490">
    <property type="entry name" value="HELICc"/>
    <property type="match status" value="1"/>
</dbReference>
<keyword evidence="6" id="KW-0238">DNA-binding</keyword>
<evidence type="ECO:0000259" key="11">
    <source>
        <dbReference type="PROSITE" id="PS51194"/>
    </source>
</evidence>
<dbReference type="InterPro" id="IPR014001">
    <property type="entry name" value="Helicase_ATP-bd"/>
</dbReference>
<dbReference type="Gene3D" id="2.40.10.170">
    <property type="match status" value="1"/>
</dbReference>
<feature type="compositionally biased region" description="Polar residues" evidence="8">
    <location>
        <begin position="65"/>
        <end position="74"/>
    </location>
</feature>
<organism evidence="12 13">
    <name type="scientific">Triparma laevis f. inornata</name>
    <dbReference type="NCBI Taxonomy" id="1714386"/>
    <lineage>
        <taxon>Eukaryota</taxon>
        <taxon>Sar</taxon>
        <taxon>Stramenopiles</taxon>
        <taxon>Ochrophyta</taxon>
        <taxon>Bolidophyceae</taxon>
        <taxon>Parmales</taxon>
        <taxon>Triparmaceae</taxon>
        <taxon>Triparma</taxon>
    </lineage>
</organism>
<evidence type="ECO:0000259" key="10">
    <source>
        <dbReference type="PROSITE" id="PS51192"/>
    </source>
</evidence>
<keyword evidence="5" id="KW-0067">ATP-binding</keyword>
<dbReference type="InterPro" id="IPR001650">
    <property type="entry name" value="Helicase_C-like"/>
</dbReference>
<feature type="domain" description="Helicase ATP-binding" evidence="10">
    <location>
        <begin position="294"/>
        <end position="464"/>
    </location>
</feature>
<evidence type="ECO:0000256" key="7">
    <source>
        <dbReference type="ARBA" id="ARBA00023204"/>
    </source>
</evidence>
<dbReference type="SUPFAM" id="SSF52540">
    <property type="entry name" value="P-loop containing nucleoside triphosphate hydrolases"/>
    <property type="match status" value="1"/>
</dbReference>
<sequence length="938" mass="103560">MRLLSLLFLPSFLPPKLPYFPTSTSLNGESYEQSTPVPNTPGRPPIDLSLYETDSETSMDTTSSNPNIDGSNLNQTSLSKLRTLSHQSTSSPYPSGDTVENDTPISTTPDEFTLNLPTSGGWTVPLYLNDFVVHVKYGIGRYTDVIVKEMKMGRLEKSQLAYLRQKSLERGESPPSVSSTLTERVIVVTYLDGTLHIPMKQLKRLSRYSSGKGAISPVLSKLKSKAWGTTSKKARDLTREVASGVVSLYAKRSLVKRSACKIQLESSVDTFVNSFKYPLTVDQIKSISDIKSDMTYSRSPMDRLICGDVGFGKTEVALSAIYRAVVNGRQCVLLSPTSVLASQHFKTCLGRYEEARSEATSMFPETFRIEILKGLAGVKGKKVKEQLKAGEVDLVIGTHALLAKDVAFSNLGLVVIDEEQRFGVQQKERLKILSSGCDVLTLSATPIPRTLQMSLSGIRDTSVIMTPPKMRKPVETAVETFSPDIVESCIKRELGRGGQVFYVVPRISMIEDARMEISRVCPEARVIVAHGRMGSGKAEQAVAQFAEGEGDVLLATTVVENGIDIPSVNTIIVVNAQSFGMSTLYQLRGRVGRSNLQAYAVLLVSGENVTEKAYLRLKALRELKKLGGGFELASRDLEIRGAGSIFGVEQSGMAGKVGFDMYMKMLKKSINRIRGLALPTTARTKVFLNKGIGAIEGEGFDFDLPKDYVTGGIEEFDKAVSDARLASTSRELVTITEGWKKKYGPIPKEVRGPLKNLHLHSCTRNLGVDEVHRGEEGRVILRSPSLRPRHWKIMSAKGGFEGVEAVFPDFMLGEKKEGEDEGGEGGWQAERKKGEEGEEKEEDDDEDDDDTIYESLSALAEGNWKESPYFLVDTSDDLLDTEIVDEVLKKILPVVAFVNKRAEKDKKTAIDLEEKRKKKVEYEKQKKAEGTTRKGYYY</sequence>
<dbReference type="SMART" id="SM00487">
    <property type="entry name" value="DEXDc"/>
    <property type="match status" value="1"/>
</dbReference>
<evidence type="ECO:0000256" key="9">
    <source>
        <dbReference type="SAM" id="SignalP"/>
    </source>
</evidence>
<dbReference type="InterPro" id="IPR003711">
    <property type="entry name" value="CarD-like/TRCF_RID"/>
</dbReference>
<dbReference type="Proteomes" id="UP001162640">
    <property type="component" value="Unassembled WGS sequence"/>
</dbReference>
<evidence type="ECO:0000256" key="4">
    <source>
        <dbReference type="ARBA" id="ARBA00022806"/>
    </source>
</evidence>
<evidence type="ECO:0000256" key="3">
    <source>
        <dbReference type="ARBA" id="ARBA00022801"/>
    </source>
</evidence>
<feature type="region of interest" description="Disordered" evidence="8">
    <location>
        <begin position="917"/>
        <end position="938"/>
    </location>
</feature>
<feature type="compositionally biased region" description="Polar residues" evidence="8">
    <location>
        <begin position="82"/>
        <end position="93"/>
    </location>
</feature>
<dbReference type="EMBL" id="BLQM01000104">
    <property type="protein sequence ID" value="GMH64012.1"/>
    <property type="molecule type" value="Genomic_DNA"/>
</dbReference>
<dbReference type="GO" id="GO:0005524">
    <property type="term" value="F:ATP binding"/>
    <property type="evidence" value="ECO:0007669"/>
    <property type="project" value="UniProtKB-KW"/>
</dbReference>
<feature type="compositionally biased region" description="Polar residues" evidence="8">
    <location>
        <begin position="27"/>
        <end position="37"/>
    </location>
</feature>
<keyword evidence="7" id="KW-0234">DNA repair</keyword>
<feature type="compositionally biased region" description="Acidic residues" evidence="8">
    <location>
        <begin position="836"/>
        <end position="849"/>
    </location>
</feature>
<dbReference type="PANTHER" id="PTHR47964:SF1">
    <property type="entry name" value="ATP-DEPENDENT DNA HELICASE HOMOLOG RECG, CHLOROPLASTIC"/>
    <property type="match status" value="1"/>
</dbReference>
<feature type="region of interest" description="Disordered" evidence="8">
    <location>
        <begin position="27"/>
        <end position="74"/>
    </location>
</feature>
<feature type="signal peptide" evidence="9">
    <location>
        <begin position="1"/>
        <end position="18"/>
    </location>
</feature>
<dbReference type="InterPro" id="IPR011545">
    <property type="entry name" value="DEAD/DEAH_box_helicase_dom"/>
</dbReference>
<gene>
    <name evidence="12" type="ORF">TL16_g03863</name>
</gene>
<feature type="chain" id="PRO_5040867409" evidence="9">
    <location>
        <begin position="19"/>
        <end position="938"/>
    </location>
</feature>
<evidence type="ECO:0000313" key="12">
    <source>
        <dbReference type="EMBL" id="GMH64012.1"/>
    </source>
</evidence>
<keyword evidence="1" id="KW-0547">Nucleotide-binding</keyword>
<dbReference type="Pfam" id="PF00271">
    <property type="entry name" value="Helicase_C"/>
    <property type="match status" value="1"/>
</dbReference>
<dbReference type="Pfam" id="PF00270">
    <property type="entry name" value="DEAD"/>
    <property type="match status" value="1"/>
</dbReference>
<dbReference type="PANTHER" id="PTHR47964">
    <property type="entry name" value="ATP-DEPENDENT DNA HELICASE HOMOLOG RECG, CHLOROPLASTIC"/>
    <property type="match status" value="1"/>
</dbReference>
<dbReference type="PROSITE" id="PS51192">
    <property type="entry name" value="HELICASE_ATP_BIND_1"/>
    <property type="match status" value="1"/>
</dbReference>
<feature type="region of interest" description="Disordered" evidence="8">
    <location>
        <begin position="815"/>
        <end position="849"/>
    </location>
</feature>
<comment type="caution">
    <text evidence="12">The sequence shown here is derived from an EMBL/GenBank/DDBJ whole genome shotgun (WGS) entry which is preliminary data.</text>
</comment>
<evidence type="ECO:0000256" key="2">
    <source>
        <dbReference type="ARBA" id="ARBA00022763"/>
    </source>
</evidence>
<keyword evidence="3" id="KW-0378">Hydrolase</keyword>
<dbReference type="Gene3D" id="3.40.50.300">
    <property type="entry name" value="P-loop containing nucleotide triphosphate hydrolases"/>
    <property type="match status" value="2"/>
</dbReference>
<dbReference type="Pfam" id="PF02559">
    <property type="entry name" value="CarD_TRCF_RID"/>
    <property type="match status" value="1"/>
</dbReference>
<name>A0A9W7A6W7_9STRA</name>